<feature type="transmembrane region" description="Helical" evidence="1">
    <location>
        <begin position="174"/>
        <end position="191"/>
    </location>
</feature>
<comment type="caution">
    <text evidence="2">The sequence shown here is derived from an EMBL/GenBank/DDBJ whole genome shotgun (WGS) entry which is preliminary data.</text>
</comment>
<dbReference type="RefSeq" id="WP_106589362.1">
    <property type="nucleotide sequence ID" value="NZ_PYAV01000011.1"/>
</dbReference>
<keyword evidence="1" id="KW-0472">Membrane</keyword>
<dbReference type="Proteomes" id="UP000242310">
    <property type="component" value="Unassembled WGS sequence"/>
</dbReference>
<evidence type="ECO:0000313" key="3">
    <source>
        <dbReference type="Proteomes" id="UP000242310"/>
    </source>
</evidence>
<keyword evidence="3" id="KW-1185">Reference proteome</keyword>
<name>A0A2P8HAG9_9BACI</name>
<keyword evidence="1" id="KW-0812">Transmembrane</keyword>
<feature type="transmembrane region" description="Helical" evidence="1">
    <location>
        <begin position="203"/>
        <end position="227"/>
    </location>
</feature>
<evidence type="ECO:0000313" key="2">
    <source>
        <dbReference type="EMBL" id="PSL43217.1"/>
    </source>
</evidence>
<feature type="transmembrane region" description="Helical" evidence="1">
    <location>
        <begin position="83"/>
        <end position="100"/>
    </location>
</feature>
<dbReference type="AlphaFoldDB" id="A0A2P8HAG9"/>
<proteinExistence type="predicted"/>
<dbReference type="OrthoDB" id="2440835at2"/>
<evidence type="ECO:0000256" key="1">
    <source>
        <dbReference type="SAM" id="Phobius"/>
    </source>
</evidence>
<protein>
    <recommendedName>
        <fullName evidence="4">Prolipoprotein diacylglyceryl transferase</fullName>
    </recommendedName>
</protein>
<organism evidence="2 3">
    <name type="scientific">Salsuginibacillus halophilus</name>
    <dbReference type="NCBI Taxonomy" id="517424"/>
    <lineage>
        <taxon>Bacteria</taxon>
        <taxon>Bacillati</taxon>
        <taxon>Bacillota</taxon>
        <taxon>Bacilli</taxon>
        <taxon>Bacillales</taxon>
        <taxon>Bacillaceae</taxon>
        <taxon>Salsuginibacillus</taxon>
    </lineage>
</organism>
<accession>A0A2P8HAG9</accession>
<sequence>MTTWQVGPLLIPEAAVATVIALVAAYLYVRYFTLYQGSAGYRPRDRAVNVLILIGFVYAFGTVLLNLTLFLSDPMAVLSYPSGPGEFILALCAAGIYIAVQHWKKGIDVRELFAVLLYIVLAAQIVYAVWTRESGTSINGPLPFAEHPIAFYTTAVSVALLFWLHRLGEKIQRSAQLSVVGAAWAFSQWLIMRVDAVPQLLMVYVPAASFLILSIVMAVMSILLTIIHKRR</sequence>
<feature type="transmembrane region" description="Helical" evidence="1">
    <location>
        <begin position="149"/>
        <end position="167"/>
    </location>
</feature>
<gene>
    <name evidence="2" type="ORF">B0H94_11140</name>
</gene>
<reference evidence="2 3" key="1">
    <citation type="submission" date="2018-03" db="EMBL/GenBank/DDBJ databases">
        <title>Genomic Encyclopedia of Type Strains, Phase III (KMG-III): the genomes of soil and plant-associated and newly described type strains.</title>
        <authorList>
            <person name="Whitman W."/>
        </authorList>
    </citation>
    <scope>NUCLEOTIDE SEQUENCE [LARGE SCALE GENOMIC DNA]</scope>
    <source>
        <strain evidence="2 3">CGMCC 1.07653</strain>
    </source>
</reference>
<evidence type="ECO:0008006" key="4">
    <source>
        <dbReference type="Google" id="ProtNLM"/>
    </source>
</evidence>
<keyword evidence="1" id="KW-1133">Transmembrane helix</keyword>
<feature type="transmembrane region" description="Helical" evidence="1">
    <location>
        <begin position="112"/>
        <end position="129"/>
    </location>
</feature>
<dbReference type="EMBL" id="PYAV01000011">
    <property type="protein sequence ID" value="PSL43217.1"/>
    <property type="molecule type" value="Genomic_DNA"/>
</dbReference>
<feature type="transmembrane region" description="Helical" evidence="1">
    <location>
        <begin position="50"/>
        <end position="71"/>
    </location>
</feature>
<feature type="transmembrane region" description="Helical" evidence="1">
    <location>
        <begin position="6"/>
        <end position="29"/>
    </location>
</feature>